<feature type="region of interest" description="Disordered" evidence="10">
    <location>
        <begin position="1"/>
        <end position="57"/>
    </location>
</feature>
<feature type="transmembrane region" description="Helical" evidence="11">
    <location>
        <begin position="213"/>
        <end position="246"/>
    </location>
</feature>
<evidence type="ECO:0000256" key="5">
    <source>
        <dbReference type="ARBA" id="ARBA00022692"/>
    </source>
</evidence>
<evidence type="ECO:0000256" key="4">
    <source>
        <dbReference type="ARBA" id="ARBA00022538"/>
    </source>
</evidence>
<keyword evidence="5 11" id="KW-0812">Transmembrane</keyword>
<dbReference type="GO" id="GO:0005886">
    <property type="term" value="C:plasma membrane"/>
    <property type="evidence" value="ECO:0007669"/>
    <property type="project" value="UniProtKB-SubCell"/>
</dbReference>
<dbReference type="PANTHER" id="PTHR30540:SF87">
    <property type="entry name" value="POTASSIUM TRANSPORTER"/>
    <property type="match status" value="1"/>
</dbReference>
<dbReference type="GO" id="GO:0015079">
    <property type="term" value="F:potassium ion transmembrane transporter activity"/>
    <property type="evidence" value="ECO:0007669"/>
    <property type="project" value="InterPro"/>
</dbReference>
<keyword evidence="15" id="KW-1185">Reference proteome</keyword>
<dbReference type="InterPro" id="IPR003855">
    <property type="entry name" value="K+_transporter"/>
</dbReference>
<feature type="transmembrane region" description="Helical" evidence="11">
    <location>
        <begin position="407"/>
        <end position="427"/>
    </location>
</feature>
<feature type="domain" description="K+ potassium transporter C-terminal" evidence="13">
    <location>
        <begin position="1077"/>
        <end position="1251"/>
    </location>
</feature>
<feature type="compositionally biased region" description="Polar residues" evidence="10">
    <location>
        <begin position="36"/>
        <end position="45"/>
    </location>
</feature>
<comment type="caution">
    <text evidence="14">The sequence shown here is derived from an EMBL/GenBank/DDBJ whole genome shotgun (WGS) entry which is preliminary data.</text>
</comment>
<evidence type="ECO:0000256" key="7">
    <source>
        <dbReference type="ARBA" id="ARBA00022989"/>
    </source>
</evidence>
<evidence type="ECO:0000256" key="6">
    <source>
        <dbReference type="ARBA" id="ARBA00022958"/>
    </source>
</evidence>
<evidence type="ECO:0000313" key="14">
    <source>
        <dbReference type="EMBL" id="KVH94439.1"/>
    </source>
</evidence>
<evidence type="ECO:0000259" key="13">
    <source>
        <dbReference type="Pfam" id="PF22776"/>
    </source>
</evidence>
<keyword evidence="9 11" id="KW-0472">Membrane</keyword>
<feature type="transmembrane region" description="Helical" evidence="11">
    <location>
        <begin position="812"/>
        <end position="831"/>
    </location>
</feature>
<keyword evidence="6" id="KW-0630">Potassium</keyword>
<comment type="similarity">
    <text evidence="2">Belongs to the HAK/KUP transporter (TC 2.A.72.3) family.</text>
</comment>
<evidence type="ECO:0000256" key="11">
    <source>
        <dbReference type="SAM" id="Phobius"/>
    </source>
</evidence>
<feature type="compositionally biased region" description="Polar residues" evidence="10">
    <location>
        <begin position="1"/>
        <end position="26"/>
    </location>
</feature>
<feature type="domain" description="K+ potassium transporter C-terminal" evidence="13">
    <location>
        <begin position="459"/>
        <end position="631"/>
    </location>
</feature>
<feature type="transmembrane region" description="Helical" evidence="11">
    <location>
        <begin position="837"/>
        <end position="859"/>
    </location>
</feature>
<dbReference type="OMA" id="HIFEYFR"/>
<dbReference type="STRING" id="59895.A0A103XPM8"/>
<evidence type="ECO:0000256" key="1">
    <source>
        <dbReference type="ARBA" id="ARBA00004651"/>
    </source>
</evidence>
<keyword evidence="8" id="KW-0406">Ion transport</keyword>
<name>A0A103XPM8_CYNCS</name>
<dbReference type="Gramene" id="KVH94439">
    <property type="protein sequence ID" value="KVH94439"/>
    <property type="gene ID" value="Ccrd_003476"/>
</dbReference>
<reference evidence="14 15" key="1">
    <citation type="journal article" date="2016" name="Sci. Rep.">
        <title>The genome sequence of the outbreeding globe artichoke constructed de novo incorporating a phase-aware low-pass sequencing strategy of F1 progeny.</title>
        <authorList>
            <person name="Scaglione D."/>
            <person name="Reyes-Chin-Wo S."/>
            <person name="Acquadro A."/>
            <person name="Froenicke L."/>
            <person name="Portis E."/>
            <person name="Beitel C."/>
            <person name="Tirone M."/>
            <person name="Mauro R."/>
            <person name="Lo Monaco A."/>
            <person name="Mauromicale G."/>
            <person name="Faccioli P."/>
            <person name="Cattivelli L."/>
            <person name="Rieseberg L."/>
            <person name="Michelmore R."/>
            <person name="Lanteri S."/>
        </authorList>
    </citation>
    <scope>NUCLEOTIDE SEQUENCE [LARGE SCALE GENOMIC DNA]</scope>
    <source>
        <strain evidence="14">2C</strain>
    </source>
</reference>
<feature type="transmembrane region" description="Helical" evidence="11">
    <location>
        <begin position="365"/>
        <end position="387"/>
    </location>
</feature>
<feature type="transmembrane region" description="Helical" evidence="11">
    <location>
        <begin position="885"/>
        <end position="901"/>
    </location>
</feature>
<keyword evidence="7 11" id="KW-1133">Transmembrane helix</keyword>
<feature type="transmembrane region" description="Helical" evidence="11">
    <location>
        <begin position="921"/>
        <end position="940"/>
    </location>
</feature>
<feature type="transmembrane region" description="Helical" evidence="11">
    <location>
        <begin position="695"/>
        <end position="717"/>
    </location>
</feature>
<protein>
    <submittedName>
        <fullName evidence="14">Potassium transporter</fullName>
    </submittedName>
</protein>
<evidence type="ECO:0000256" key="10">
    <source>
        <dbReference type="SAM" id="MobiDB-lite"/>
    </source>
</evidence>
<keyword evidence="3" id="KW-0813">Transport</keyword>
<feature type="transmembrane region" description="Helical" evidence="11">
    <location>
        <begin position="336"/>
        <end position="358"/>
    </location>
</feature>
<gene>
    <name evidence="14" type="ORF">Ccrd_003476</name>
</gene>
<dbReference type="PANTHER" id="PTHR30540">
    <property type="entry name" value="OSMOTIC STRESS POTASSIUM TRANSPORTER"/>
    <property type="match status" value="1"/>
</dbReference>
<feature type="domain" description="K+ potassium transporter integral membrane" evidence="12">
    <location>
        <begin position="236"/>
        <end position="352"/>
    </location>
</feature>
<evidence type="ECO:0000256" key="9">
    <source>
        <dbReference type="ARBA" id="ARBA00023136"/>
    </source>
</evidence>
<proteinExistence type="inferred from homology"/>
<organism evidence="14 15">
    <name type="scientific">Cynara cardunculus var. scolymus</name>
    <name type="common">Globe artichoke</name>
    <name type="synonym">Cynara scolymus</name>
    <dbReference type="NCBI Taxonomy" id="59895"/>
    <lineage>
        <taxon>Eukaryota</taxon>
        <taxon>Viridiplantae</taxon>
        <taxon>Streptophyta</taxon>
        <taxon>Embryophyta</taxon>
        <taxon>Tracheophyta</taxon>
        <taxon>Spermatophyta</taxon>
        <taxon>Magnoliopsida</taxon>
        <taxon>eudicotyledons</taxon>
        <taxon>Gunneridae</taxon>
        <taxon>Pentapetalae</taxon>
        <taxon>asterids</taxon>
        <taxon>campanulids</taxon>
        <taxon>Asterales</taxon>
        <taxon>Asteraceae</taxon>
        <taxon>Carduoideae</taxon>
        <taxon>Cardueae</taxon>
        <taxon>Carduinae</taxon>
        <taxon>Cynara</taxon>
    </lineage>
</organism>
<dbReference type="AlphaFoldDB" id="A0A103XPM8"/>
<feature type="domain" description="K+ potassium transporter integral membrane" evidence="12">
    <location>
        <begin position="1006"/>
        <end position="1062"/>
    </location>
</feature>
<feature type="transmembrane region" description="Helical" evidence="11">
    <location>
        <begin position="305"/>
        <end position="324"/>
    </location>
</feature>
<feature type="domain" description="K+ potassium transporter integral membrane" evidence="12">
    <location>
        <begin position="661"/>
        <end position="898"/>
    </location>
</feature>
<evidence type="ECO:0000259" key="12">
    <source>
        <dbReference type="Pfam" id="PF02705"/>
    </source>
</evidence>
<dbReference type="EMBL" id="LEKV01004553">
    <property type="protein sequence ID" value="KVH94439.1"/>
    <property type="molecule type" value="Genomic_DNA"/>
</dbReference>
<dbReference type="Pfam" id="PF22776">
    <property type="entry name" value="K_trans_C"/>
    <property type="match status" value="2"/>
</dbReference>
<evidence type="ECO:0000256" key="2">
    <source>
        <dbReference type="ARBA" id="ARBA00008440"/>
    </source>
</evidence>
<feature type="transmembrane region" description="Helical" evidence="11">
    <location>
        <begin position="258"/>
        <end position="279"/>
    </location>
</feature>
<accession>A0A103XPM8</accession>
<evidence type="ECO:0000313" key="15">
    <source>
        <dbReference type="Proteomes" id="UP000243975"/>
    </source>
</evidence>
<feature type="transmembrane region" description="Helical" evidence="11">
    <location>
        <begin position="771"/>
        <end position="800"/>
    </location>
</feature>
<dbReference type="InterPro" id="IPR053951">
    <property type="entry name" value="K_trans_N"/>
</dbReference>
<dbReference type="Pfam" id="PF02705">
    <property type="entry name" value="K_trans"/>
    <property type="match status" value="3"/>
</dbReference>
<comment type="subcellular location">
    <subcellularLocation>
        <location evidence="1">Cell membrane</location>
        <topology evidence="1">Multi-pass membrane protein</topology>
    </subcellularLocation>
</comment>
<sequence length="1251" mass="141033">MSTPGGSKRNSNMSTPGGSKRNSNVVNIYEEDDNQNHNQIYSHQTPDPLLPEIEPPGLKRHDSLDIESAKIHGHHGHHGTKDWGIILRLAFQSIGVVYGDIGTSPLYVYASTFTDGIKHEDDILGVLSLIFYTITLIPVIKYVMIVLHANDNGDGGTFALYSKLCRFAKVGVIPSEQAEDREVSNFQLELPSKVNTISSKFKKALENSKFAKFCLLFAAMLGTSMVIGDGILTPSISVIILITLFMVQRFGTDKVGYSFAPIICVWFALIGGIGVFNFIKFDPSVAKAINPKYIVDYFRRNKKDAWISLGGVVLAITGTEAMFADLGHFTVKSIQISMGCVVYPALITAYSGIAVIFAETLTSSFMVVIMLVIWKTNILLVILYVLVISSTEYFYLSSVLYKFGEGGYLPFSFAIVLMFIMCTWNYVHRAKYNYELNHKVPREVIKDIVSDTSISKMRGLAIFYSELAHGIPPIFKHYVDNVPALHSVLVFVSIKSLPISRVAPEERFLFRRVKPNELYVFRCVVRYGYTDVRNEKDSFEKILIEHLKEFVETDYRAPEEQNRRVADEDLVVLDKSWRAGVVHLVGEHEIVSKSGSSIGKRFLIDYAYNFMRKNLRQSSSVFEIPHKRMLKRHDSLDIESAKIHSHHRHNDTKDWGMTLRLAFQSIGVVYGDIGTSPLYVYASTFSDGIKHEDDILGVLSIIFYTITLIPVIKYVLIVLHANDNGDGLIPSEQAEDREVSNFRLELPAKNNAISSKLKKSLESSRFSKFSLLFIAMLGTCMVIGDGILTPSISVLSAVSGLKKATDTMTERVIVVVSVVILITLFVVQRFGTDKVGYSFAPIICVWFGLITVIGIYNFIKFDPSVAKAINPKYIIDYFKRNKKDAWISLGGTVLAITASWLRKHKDNVADTFYKSAPEVMYWLVFVMAVMAAIVASQAMISGTFSIIKQSLSLGCFPRVTVVHTSAEYEGQVFIPEMNYLLMIGCVLVTVTFRTTENIGHAYGKIFCTSTEYIYLSSVLYKFSEGGYLPFSFAVVLMFIMCTWNYVYRAKYNYELDNKVSQEVIKDVVSGSDISRIPGLAIFYSELVHGIPPIFKHYVDNVPALHSVLVFVSIKSLPISKVAPEERFLFRRVKPNELYVFRCVVRYGYMDVRNKKESFEKILIEHLADFIESNHEVSEAQHDLVVVENAWRAGVVHLVGEHEIVSRSGSSIGKRFVIDYVYHFVNKNSRQSESVFEIPHKRMLKVGMTYEL</sequence>
<keyword evidence="4" id="KW-0633">Potassium transport</keyword>
<dbReference type="InterPro" id="IPR053952">
    <property type="entry name" value="K_trans_C"/>
</dbReference>
<dbReference type="Proteomes" id="UP000243975">
    <property type="component" value="Unassembled WGS sequence"/>
</dbReference>
<evidence type="ECO:0000256" key="8">
    <source>
        <dbReference type="ARBA" id="ARBA00023065"/>
    </source>
</evidence>
<evidence type="ECO:0000256" key="3">
    <source>
        <dbReference type="ARBA" id="ARBA00022448"/>
    </source>
</evidence>
<feature type="transmembrane region" description="Helical" evidence="11">
    <location>
        <begin position="1027"/>
        <end position="1047"/>
    </location>
</feature>